<evidence type="ECO:0000313" key="1">
    <source>
        <dbReference type="EMBL" id="SDP22040.1"/>
    </source>
</evidence>
<gene>
    <name evidence="1" type="ORF">SAMN05660330_02120</name>
</gene>
<dbReference type="Proteomes" id="UP000199073">
    <property type="component" value="Unassembled WGS sequence"/>
</dbReference>
<evidence type="ECO:0000313" key="2">
    <source>
        <dbReference type="Proteomes" id="UP000199073"/>
    </source>
</evidence>
<dbReference type="SUPFAM" id="SSF52141">
    <property type="entry name" value="Uracil-DNA glycosylase-like"/>
    <property type="match status" value="1"/>
</dbReference>
<dbReference type="Gene3D" id="3.40.470.10">
    <property type="entry name" value="Uracil-DNA glycosylase-like domain"/>
    <property type="match status" value="1"/>
</dbReference>
<reference evidence="1 2" key="1">
    <citation type="submission" date="2016-10" db="EMBL/GenBank/DDBJ databases">
        <authorList>
            <person name="de Groot N.N."/>
        </authorList>
    </citation>
    <scope>NUCLEOTIDE SEQUENCE [LARGE SCALE GENOMIC DNA]</scope>
    <source>
        <strain evidence="1 2">DSM 12130</strain>
    </source>
</reference>
<organism evidence="1 2">
    <name type="scientific">Desulforhopalus singaporensis</name>
    <dbReference type="NCBI Taxonomy" id="91360"/>
    <lineage>
        <taxon>Bacteria</taxon>
        <taxon>Pseudomonadati</taxon>
        <taxon>Thermodesulfobacteriota</taxon>
        <taxon>Desulfobulbia</taxon>
        <taxon>Desulfobulbales</taxon>
        <taxon>Desulfocapsaceae</taxon>
        <taxon>Desulforhopalus</taxon>
    </lineage>
</organism>
<dbReference type="RefSeq" id="WP_092222595.1">
    <property type="nucleotide sequence ID" value="NZ_FNJI01000013.1"/>
</dbReference>
<proteinExistence type="predicted"/>
<dbReference type="STRING" id="91360.SAMN05660330_02120"/>
<keyword evidence="2" id="KW-1185">Reference proteome</keyword>
<dbReference type="AlphaFoldDB" id="A0A1H0QXT8"/>
<dbReference type="InterPro" id="IPR036895">
    <property type="entry name" value="Uracil-DNA_glycosylase-like_sf"/>
</dbReference>
<dbReference type="OrthoDB" id="1422214at2"/>
<name>A0A1H0QXT8_9BACT</name>
<protein>
    <submittedName>
        <fullName evidence="1">G/U mismatch-specific uracil-DNA glycosylase</fullName>
    </submittedName>
</protein>
<sequence>MHFFHYHPYRVFIPSNATRIIVGTLPPPRFTLKLLKEGDVDFCYGSCDGMLWPVVDRIFNLGLRYDNSEEAVVQRKQFLIAQNLGICDIVASCWRSKIDSSDLGMQRIKLRDILMQLRVHRNVQGLIFTGKNSKNGPEYLFRNQLREAGMKLTRVDDTSLRRHVFDYDRRKVTTVSLISPSNAANRSIGGSKLYKKRRAQHPGYSTFDFRVEQYRDVFLADR</sequence>
<accession>A0A1H0QXT8</accession>
<dbReference type="EMBL" id="FNJI01000013">
    <property type="protein sequence ID" value="SDP22040.1"/>
    <property type="molecule type" value="Genomic_DNA"/>
</dbReference>